<dbReference type="Pfam" id="PF02781">
    <property type="entry name" value="G6PD_C"/>
    <property type="match status" value="1"/>
</dbReference>
<dbReference type="InterPro" id="IPR001282">
    <property type="entry name" value="G6P_DH"/>
</dbReference>
<dbReference type="SUPFAM" id="SSF100950">
    <property type="entry name" value="NagB/RpiA/CoA transferase-like"/>
    <property type="match status" value="1"/>
</dbReference>
<dbReference type="SUPFAM" id="SSF55347">
    <property type="entry name" value="Glyceraldehyde-3-phosphate dehydrogenase-like, C-terminal domain"/>
    <property type="match status" value="1"/>
</dbReference>
<dbReference type="InterPro" id="IPR022675">
    <property type="entry name" value="G6P_DH_C"/>
</dbReference>
<dbReference type="AlphaFoldDB" id="A0A267F828"/>
<dbReference type="PANTHER" id="PTHR23429:SF7">
    <property type="entry name" value="GDH_6PGL ENDOPLASMIC BIFUNCTIONAL PROTEIN"/>
    <property type="match status" value="1"/>
</dbReference>
<evidence type="ECO:0000256" key="5">
    <source>
        <dbReference type="SAM" id="SignalP"/>
    </source>
</evidence>
<dbReference type="Pfam" id="PF01182">
    <property type="entry name" value="Glucosamine_iso"/>
    <property type="match status" value="1"/>
</dbReference>
<evidence type="ECO:0008006" key="11">
    <source>
        <dbReference type="Google" id="ProtNLM"/>
    </source>
</evidence>
<dbReference type="Gene3D" id="3.40.50.1360">
    <property type="match status" value="1"/>
</dbReference>
<dbReference type="InterPro" id="IPR037171">
    <property type="entry name" value="NagB/RpiA_transferase-like"/>
</dbReference>
<dbReference type="InterPro" id="IPR022674">
    <property type="entry name" value="G6P_DH_NAD-bd"/>
</dbReference>
<feature type="domain" description="Glucose-6-phosphate dehydrogenase NAD-binding" evidence="6">
    <location>
        <begin position="46"/>
        <end position="213"/>
    </location>
</feature>
<evidence type="ECO:0000256" key="2">
    <source>
        <dbReference type="ARBA" id="ARBA00022526"/>
    </source>
</evidence>
<evidence type="ECO:0000256" key="3">
    <source>
        <dbReference type="ARBA" id="ARBA00022857"/>
    </source>
</evidence>
<name>A0A267F828_9PLAT</name>
<dbReference type="GO" id="GO:0005783">
    <property type="term" value="C:endoplasmic reticulum"/>
    <property type="evidence" value="ECO:0007669"/>
    <property type="project" value="TreeGrafter"/>
</dbReference>
<dbReference type="Proteomes" id="UP000215902">
    <property type="component" value="Unassembled WGS sequence"/>
</dbReference>
<dbReference type="UniPathway" id="UPA00115"/>
<dbReference type="GO" id="GO:0004345">
    <property type="term" value="F:glucose-6-phosphate dehydrogenase activity"/>
    <property type="evidence" value="ECO:0007669"/>
    <property type="project" value="InterPro"/>
</dbReference>
<keyword evidence="4" id="KW-0119">Carbohydrate metabolism</keyword>
<dbReference type="PANTHER" id="PTHR23429">
    <property type="entry name" value="GLUCOSE-6-PHOSPHATE 1-DEHYDROGENASE G6PD"/>
    <property type="match status" value="1"/>
</dbReference>
<feature type="domain" description="Glucosamine/galactosamine-6-phosphate isomerase" evidence="7">
    <location>
        <begin position="588"/>
        <end position="833"/>
    </location>
</feature>
<evidence type="ECO:0000256" key="1">
    <source>
        <dbReference type="ARBA" id="ARBA00004959"/>
    </source>
</evidence>
<comment type="caution">
    <text evidence="9">The sequence shown here is derived from an EMBL/GenBank/DDBJ whole genome shotgun (WGS) entry which is preliminary data.</text>
</comment>
<evidence type="ECO:0000313" key="10">
    <source>
        <dbReference type="Proteomes" id="UP000215902"/>
    </source>
</evidence>
<gene>
    <name evidence="9" type="ORF">BOX15_Mlig022027g3</name>
</gene>
<evidence type="ECO:0000259" key="8">
    <source>
        <dbReference type="Pfam" id="PF02781"/>
    </source>
</evidence>
<dbReference type="OrthoDB" id="60984at2759"/>
<evidence type="ECO:0000256" key="4">
    <source>
        <dbReference type="ARBA" id="ARBA00023277"/>
    </source>
</evidence>
<reference evidence="9 10" key="1">
    <citation type="submission" date="2017-06" db="EMBL/GenBank/DDBJ databases">
        <title>A platform for efficient transgenesis in Macrostomum lignano, a flatworm model organism for stem cell research.</title>
        <authorList>
            <person name="Berezikov E."/>
        </authorList>
    </citation>
    <scope>NUCLEOTIDE SEQUENCE [LARGE SCALE GENOMIC DNA]</scope>
    <source>
        <strain evidence="9">DV1</strain>
        <tissue evidence="9">Whole organism</tissue>
    </source>
</reference>
<dbReference type="STRING" id="282301.A0A267F828"/>
<dbReference type="GO" id="GO:0050661">
    <property type="term" value="F:NADP binding"/>
    <property type="evidence" value="ECO:0007669"/>
    <property type="project" value="InterPro"/>
</dbReference>
<evidence type="ECO:0000259" key="7">
    <source>
        <dbReference type="Pfam" id="PF01182"/>
    </source>
</evidence>
<feature type="non-terminal residue" evidence="9">
    <location>
        <position position="1"/>
    </location>
</feature>
<dbReference type="SUPFAM" id="SSF51735">
    <property type="entry name" value="NAD(P)-binding Rossmann-fold domains"/>
    <property type="match status" value="1"/>
</dbReference>
<evidence type="ECO:0000259" key="6">
    <source>
        <dbReference type="Pfam" id="PF00479"/>
    </source>
</evidence>
<dbReference type="InterPro" id="IPR006148">
    <property type="entry name" value="Glc/Gal-6P_isomerase"/>
</dbReference>
<dbReference type="Gene3D" id="3.30.360.10">
    <property type="entry name" value="Dihydrodipicolinate Reductase, domain 2"/>
    <property type="match status" value="1"/>
</dbReference>
<dbReference type="Gene3D" id="3.40.50.720">
    <property type="entry name" value="NAD(P)-binding Rossmann-like Domain"/>
    <property type="match status" value="1"/>
</dbReference>
<organism evidence="9 10">
    <name type="scientific">Macrostomum lignano</name>
    <dbReference type="NCBI Taxonomy" id="282301"/>
    <lineage>
        <taxon>Eukaryota</taxon>
        <taxon>Metazoa</taxon>
        <taxon>Spiralia</taxon>
        <taxon>Lophotrochozoa</taxon>
        <taxon>Platyhelminthes</taxon>
        <taxon>Rhabditophora</taxon>
        <taxon>Macrostomorpha</taxon>
        <taxon>Macrostomida</taxon>
        <taxon>Macrostomidae</taxon>
        <taxon>Macrostomum</taxon>
    </lineage>
</organism>
<keyword evidence="10" id="KW-1185">Reference proteome</keyword>
<comment type="pathway">
    <text evidence="1">Carbohydrate degradation; pentose phosphate pathway.</text>
</comment>
<sequence>YWMKQPCWLLLWQLALAFLLPLLHASMCAAASGSAAPASASHQVFIFGCTGDLAQRYLWPAFRLVQLERPSLQLHCVTRGSLNADKFLAGAEPELRDWFFEKVKLHQGVRDRAGYERLCSQDPDESPAPDAAISSRRRIFYLSIPPRSYADVARAVQLACPHPAGSPTSNEFVLEKPFGSDAESAESLAAELAEAGVSEAQLHRVDHYLAKPVLASLLQFRQANPHLESLLSSAHVTRVEAAIWESLGVEDRLAFYDSEGVIRDVMQNHLTEMLSLLLMDLPPSEPPPPDWLESEKSRLLAAYCPLLGERHLLAGRYAGFGGSSATPTFAAAGLTVCRSARWQSLPIFASAGKRLAFKASFIRLRFQLATERTEDELLVFVGGDAKATGLARPLIACSSGLRCRPSAGLSVLPSNEAALPSGKDAAETESLLRFPTDRYAFFSAVSEQESQNSYVAVVRQLLRSSSESPINSCFVGLPSLLASWRLWDPALAAVADLAELDDEDSGLRVYPSKWQPDLIANQRGQLQWPASPKIESPSSKATQTTKALQSTANLIRLDPAVCNGASDCEFLLHRGSPLSLSRQLAFRIAPKVKEAFVASTATVYGQKNQFHLALPGGQSAQMLMQFLAALSRDDDTLANAFATTLHIWVTDERCVHDDPGSVTQNESQLNSAVIDRNFLQQLPSAARLPLNHLHFPRLLAADVAGCRAAAGAYASEVDHWLNFRSNISALPPSFDFVVLGVGTDGHVASLFSPHDLDKWDRSMPISSAEDQLSQGCEQSARVTNSPKAPFLRISLSSCRLASSSEVAFVLVSKAKQAAIDLIAKPRETELKTPIYFHLLRLVGTKRARLWVDHSLDFDNIV</sequence>
<keyword evidence="2" id="KW-0313">Glucose metabolism</keyword>
<keyword evidence="5" id="KW-0732">Signal</keyword>
<dbReference type="EMBL" id="NIVC01001330">
    <property type="protein sequence ID" value="PAA69364.1"/>
    <property type="molecule type" value="Genomic_DNA"/>
</dbReference>
<accession>A0A267F828</accession>
<proteinExistence type="predicted"/>
<feature type="signal peptide" evidence="5">
    <location>
        <begin position="1"/>
        <end position="25"/>
    </location>
</feature>
<dbReference type="GO" id="GO:0009051">
    <property type="term" value="P:pentose-phosphate shunt, oxidative branch"/>
    <property type="evidence" value="ECO:0007669"/>
    <property type="project" value="TreeGrafter"/>
</dbReference>
<dbReference type="Pfam" id="PF00479">
    <property type="entry name" value="G6PD_N"/>
    <property type="match status" value="1"/>
</dbReference>
<feature type="chain" id="PRO_5012334212" description="Glucose-6-phosphate 1-dehydrogenase" evidence="5">
    <location>
        <begin position="26"/>
        <end position="861"/>
    </location>
</feature>
<feature type="domain" description="Glucose-6-phosphate dehydrogenase C-terminal" evidence="8">
    <location>
        <begin position="219"/>
        <end position="370"/>
    </location>
</feature>
<dbReference type="GO" id="GO:0006006">
    <property type="term" value="P:glucose metabolic process"/>
    <property type="evidence" value="ECO:0007669"/>
    <property type="project" value="UniProtKB-KW"/>
</dbReference>
<dbReference type="PRINTS" id="PR00079">
    <property type="entry name" value="G6PDHDRGNASE"/>
</dbReference>
<protein>
    <recommendedName>
        <fullName evidence="11">Glucose-6-phosphate 1-dehydrogenase</fullName>
    </recommendedName>
</protein>
<keyword evidence="3" id="KW-0521">NADP</keyword>
<dbReference type="InterPro" id="IPR036291">
    <property type="entry name" value="NAD(P)-bd_dom_sf"/>
</dbReference>
<evidence type="ECO:0000313" key="9">
    <source>
        <dbReference type="EMBL" id="PAA69364.1"/>
    </source>
</evidence>